<proteinExistence type="predicted"/>
<evidence type="ECO:0000313" key="1">
    <source>
        <dbReference type="Proteomes" id="UP000095287"/>
    </source>
</evidence>
<sequence>MWPGRGVGAPPNKGSRFGGFTIRNNGQMNIEHRWTYQELQKALDDVGTELGRSVKWIQKLCSGFAWKCGFPKWWKDSMNSLCISHIIRQNAKGMLYSIGLNHINEGISGGRICFSGTRHFQPLYPTAPSNTKVLLHSLSRLPPSLHQPWTCFFQRFHLKQLL</sequence>
<dbReference type="Proteomes" id="UP000095287">
    <property type="component" value="Unplaced"/>
</dbReference>
<dbReference type="AlphaFoldDB" id="A0A1I7Z9B6"/>
<evidence type="ECO:0000313" key="2">
    <source>
        <dbReference type="WBParaSite" id="L893_g23893.t1"/>
    </source>
</evidence>
<keyword evidence="1" id="KW-1185">Reference proteome</keyword>
<accession>A0A1I7Z9B6</accession>
<organism evidence="1 2">
    <name type="scientific">Steinernema glaseri</name>
    <dbReference type="NCBI Taxonomy" id="37863"/>
    <lineage>
        <taxon>Eukaryota</taxon>
        <taxon>Metazoa</taxon>
        <taxon>Ecdysozoa</taxon>
        <taxon>Nematoda</taxon>
        <taxon>Chromadorea</taxon>
        <taxon>Rhabditida</taxon>
        <taxon>Tylenchina</taxon>
        <taxon>Panagrolaimomorpha</taxon>
        <taxon>Strongyloidoidea</taxon>
        <taxon>Steinernematidae</taxon>
        <taxon>Steinernema</taxon>
    </lineage>
</organism>
<dbReference type="WBParaSite" id="L893_g23893.t1">
    <property type="protein sequence ID" value="L893_g23893.t1"/>
    <property type="gene ID" value="L893_g23893"/>
</dbReference>
<protein>
    <submittedName>
        <fullName evidence="2">Reverse transcriptase domain-containing protein</fullName>
    </submittedName>
</protein>
<reference evidence="2" key="1">
    <citation type="submission" date="2016-11" db="UniProtKB">
        <authorList>
            <consortium name="WormBaseParasite"/>
        </authorList>
    </citation>
    <scope>IDENTIFICATION</scope>
</reference>
<name>A0A1I7Z9B6_9BILA</name>